<dbReference type="GO" id="GO:0042147">
    <property type="term" value="P:retrograde transport, endosome to Golgi"/>
    <property type="evidence" value="ECO:0007669"/>
    <property type="project" value="TreeGrafter"/>
</dbReference>
<evidence type="ECO:0000256" key="7">
    <source>
        <dbReference type="ARBA" id="ARBA00022553"/>
    </source>
</evidence>
<proteinExistence type="inferred from homology"/>
<dbReference type="GO" id="GO:0005794">
    <property type="term" value="C:Golgi apparatus"/>
    <property type="evidence" value="ECO:0007669"/>
    <property type="project" value="UniProtKB-SubCell"/>
</dbReference>
<keyword evidence="6" id="KW-0963">Cytoplasm</keyword>
<dbReference type="Proteomes" id="UP000789508">
    <property type="component" value="Unassembled WGS sequence"/>
</dbReference>
<dbReference type="PROSITE" id="PS50195">
    <property type="entry name" value="PX"/>
    <property type="match status" value="1"/>
</dbReference>
<dbReference type="PANTHER" id="PTHR10555:SF170">
    <property type="entry name" value="FI18122P1"/>
    <property type="match status" value="1"/>
</dbReference>
<dbReference type="Pfam" id="PF09325">
    <property type="entry name" value="Vps5"/>
    <property type="match status" value="1"/>
</dbReference>
<keyword evidence="10" id="KW-0472">Membrane</keyword>
<comment type="caution">
    <text evidence="13">The sequence shown here is derived from an EMBL/GenBank/DDBJ whole genome shotgun (WGS) entry which is preliminary data.</text>
</comment>
<dbReference type="GO" id="GO:0035091">
    <property type="term" value="F:phosphatidylinositol binding"/>
    <property type="evidence" value="ECO:0007669"/>
    <property type="project" value="InterPro"/>
</dbReference>
<protein>
    <submittedName>
        <fullName evidence="13">11807_t:CDS:1</fullName>
    </submittedName>
</protein>
<dbReference type="FunFam" id="1.20.1270.60:FF:000022">
    <property type="entry name" value="Sorting nexin 3 protein"/>
    <property type="match status" value="1"/>
</dbReference>
<feature type="domain" description="PX" evidence="12">
    <location>
        <begin position="188"/>
        <end position="309"/>
    </location>
</feature>
<comment type="similarity">
    <text evidence="4">Belongs to the sorting nexin family.</text>
</comment>
<dbReference type="SUPFAM" id="SSF64268">
    <property type="entry name" value="PX domain"/>
    <property type="match status" value="1"/>
</dbReference>
<feature type="compositionally biased region" description="Low complexity" evidence="11">
    <location>
        <begin position="57"/>
        <end position="74"/>
    </location>
</feature>
<reference evidence="13" key="1">
    <citation type="submission" date="2021-06" db="EMBL/GenBank/DDBJ databases">
        <authorList>
            <person name="Kallberg Y."/>
            <person name="Tangrot J."/>
            <person name="Rosling A."/>
        </authorList>
    </citation>
    <scope>NUCLEOTIDE SEQUENCE</scope>
    <source>
        <strain evidence="13">FL130A</strain>
    </source>
</reference>
<dbReference type="OrthoDB" id="271164at2759"/>
<dbReference type="Pfam" id="PF00787">
    <property type="entry name" value="PX"/>
    <property type="match status" value="1"/>
</dbReference>
<dbReference type="InterPro" id="IPR015404">
    <property type="entry name" value="Vps5_C"/>
</dbReference>
<keyword evidence="8" id="KW-0653">Protein transport</keyword>
<dbReference type="PANTHER" id="PTHR10555">
    <property type="entry name" value="SORTING NEXIN"/>
    <property type="match status" value="1"/>
</dbReference>
<evidence type="ECO:0000259" key="12">
    <source>
        <dbReference type="PROSITE" id="PS50195"/>
    </source>
</evidence>
<dbReference type="Gene3D" id="1.20.1270.60">
    <property type="entry name" value="Arfaptin homology (AH) domain/BAR domain"/>
    <property type="match status" value="1"/>
</dbReference>
<feature type="compositionally biased region" description="Acidic residues" evidence="11">
    <location>
        <begin position="147"/>
        <end position="158"/>
    </location>
</feature>
<comment type="subcellular location">
    <subcellularLocation>
        <location evidence="2">Cytoplasm</location>
    </subcellularLocation>
    <subcellularLocation>
        <location evidence="3">Golgi apparatus</location>
    </subcellularLocation>
    <subcellularLocation>
        <location evidence="1">Membrane</location>
        <topology evidence="1">Peripheral membrane protein</topology>
        <orientation evidence="1">Cytoplasmic side</orientation>
    </subcellularLocation>
</comment>
<evidence type="ECO:0000256" key="3">
    <source>
        <dbReference type="ARBA" id="ARBA00004555"/>
    </source>
</evidence>
<feature type="region of interest" description="Disordered" evidence="11">
    <location>
        <begin position="139"/>
        <end position="169"/>
    </location>
</feature>
<evidence type="ECO:0000256" key="9">
    <source>
        <dbReference type="ARBA" id="ARBA00023034"/>
    </source>
</evidence>
<evidence type="ECO:0000256" key="11">
    <source>
        <dbReference type="SAM" id="MobiDB-lite"/>
    </source>
</evidence>
<dbReference type="InterPro" id="IPR001683">
    <property type="entry name" value="PX_dom"/>
</dbReference>
<dbReference type="InterPro" id="IPR036871">
    <property type="entry name" value="PX_dom_sf"/>
</dbReference>
<evidence type="ECO:0000313" key="14">
    <source>
        <dbReference type="Proteomes" id="UP000789508"/>
    </source>
</evidence>
<sequence>MTSPGFENNFDDLLDQPPVNTISETLTDVDVSNPFQDAISPLRPASAASNYHENSESSQSSTKNNATANSNSQKQTSIPNPLEHILNEESTSTVSPVITVYRDGFGNSATPASVSSRSLYEHRDLEDVDVSSVTAISIPYDSRSESDDGESNSFDEENFNGGAPIEYPNFTTAHHQSENQYRDQASAPKFEISVEDPQQIGDTFTGYILYNVRTRTTSTKFKSQDFTVRRRYRDFLWLYNQLTLNKPGVIVPPVPEKHIYVLASARFQHEFVENRRQALEKCLNKITSHPELQDDPDLHLFLESDTFTTDVKRNESKGVLRSLSDAMSNAATFSKFTETDEWFENRRNQLDILESQLKALLNGATKEFGESMMTLACAEYEKNDTVARNLTTLGNLQLKIRELHEIQAQKDVVALENTVEEYIRLIGSIKVAFNSRAKCYQTWQNVHYELQKKKVTYDRFKSQGKLRHERLSLMLTDIAETERKGEDCRHEFERVTKLIKAEIDRFDKEKVEDFKNSLENYLESMVQTQKQIIALWESYFKEIEMEKRSSEQIAVSAN</sequence>
<dbReference type="GO" id="GO:0030904">
    <property type="term" value="C:retromer complex"/>
    <property type="evidence" value="ECO:0007669"/>
    <property type="project" value="UniProtKB-ARBA"/>
</dbReference>
<evidence type="ECO:0000256" key="2">
    <source>
        <dbReference type="ARBA" id="ARBA00004496"/>
    </source>
</evidence>
<dbReference type="AlphaFoldDB" id="A0A9N8VU50"/>
<dbReference type="Gene3D" id="3.30.1520.10">
    <property type="entry name" value="Phox-like domain"/>
    <property type="match status" value="1"/>
</dbReference>
<evidence type="ECO:0000256" key="5">
    <source>
        <dbReference type="ARBA" id="ARBA00022448"/>
    </source>
</evidence>
<dbReference type="GO" id="GO:0005768">
    <property type="term" value="C:endosome"/>
    <property type="evidence" value="ECO:0007669"/>
    <property type="project" value="TreeGrafter"/>
</dbReference>
<name>A0A9N8VU50_9GLOM</name>
<dbReference type="GO" id="GO:0005829">
    <property type="term" value="C:cytosol"/>
    <property type="evidence" value="ECO:0007669"/>
    <property type="project" value="GOC"/>
</dbReference>
<keyword evidence="14" id="KW-1185">Reference proteome</keyword>
<evidence type="ECO:0000313" key="13">
    <source>
        <dbReference type="EMBL" id="CAG8462541.1"/>
    </source>
</evidence>
<evidence type="ECO:0000256" key="1">
    <source>
        <dbReference type="ARBA" id="ARBA00004287"/>
    </source>
</evidence>
<evidence type="ECO:0000256" key="8">
    <source>
        <dbReference type="ARBA" id="ARBA00022927"/>
    </source>
</evidence>
<evidence type="ECO:0000256" key="6">
    <source>
        <dbReference type="ARBA" id="ARBA00022490"/>
    </source>
</evidence>
<evidence type="ECO:0000256" key="4">
    <source>
        <dbReference type="ARBA" id="ARBA00010883"/>
    </source>
</evidence>
<evidence type="ECO:0000256" key="10">
    <source>
        <dbReference type="ARBA" id="ARBA00023136"/>
    </source>
</evidence>
<keyword evidence="7" id="KW-0597">Phosphoprotein</keyword>
<gene>
    <name evidence="13" type="ORF">ALEPTO_LOCUS1615</name>
</gene>
<dbReference type="GO" id="GO:0015031">
    <property type="term" value="P:protein transport"/>
    <property type="evidence" value="ECO:0007669"/>
    <property type="project" value="UniProtKB-KW"/>
</dbReference>
<dbReference type="GO" id="GO:0045053">
    <property type="term" value="P:protein retention in Golgi apparatus"/>
    <property type="evidence" value="ECO:0007669"/>
    <property type="project" value="TreeGrafter"/>
</dbReference>
<keyword evidence="9" id="KW-0333">Golgi apparatus</keyword>
<dbReference type="InterPro" id="IPR027267">
    <property type="entry name" value="AH/BAR_dom_sf"/>
</dbReference>
<keyword evidence="5" id="KW-0813">Transport</keyword>
<dbReference type="SMART" id="SM00312">
    <property type="entry name" value="PX"/>
    <property type="match status" value="1"/>
</dbReference>
<dbReference type="EMBL" id="CAJVPS010000186">
    <property type="protein sequence ID" value="CAG8462541.1"/>
    <property type="molecule type" value="Genomic_DNA"/>
</dbReference>
<feature type="region of interest" description="Disordered" evidence="11">
    <location>
        <begin position="1"/>
        <end position="90"/>
    </location>
</feature>
<accession>A0A9N8VU50</accession>
<organism evidence="13 14">
    <name type="scientific">Ambispora leptoticha</name>
    <dbReference type="NCBI Taxonomy" id="144679"/>
    <lineage>
        <taxon>Eukaryota</taxon>
        <taxon>Fungi</taxon>
        <taxon>Fungi incertae sedis</taxon>
        <taxon>Mucoromycota</taxon>
        <taxon>Glomeromycotina</taxon>
        <taxon>Glomeromycetes</taxon>
        <taxon>Archaeosporales</taxon>
        <taxon>Ambisporaceae</taxon>
        <taxon>Ambispora</taxon>
    </lineage>
</organism>